<name>A0A158NIG1_ATTCE</name>
<sequence>MDLAWIRIVKEAAYKTETQALLKDKLQNNKTLCRLSLFMDQKSILRVEGRIKHALLAYDEKHPIILPKRSTLIRLIMTSYHSETLHGGMQQTKILGAFWTDVDKKSHTSMSSVYDEGGNATTDAFLAALHRFISRGVCQTIYSDCGTNFIDADSALRNMFQAGTTESRHIGRVLAEKQIHWRFNPSAAPHFGGLREATVKSIKDHLRRVIGDAIFTYEEIATFLTQVEACFNSRPLRLMNDDLDDLAALTSEHFFVGSPLLAVPKPSRMDKSIRCEARWQHIQQMRSHF</sequence>
<gene>
    <name evidence="1" type="primary">105620438</name>
</gene>
<dbReference type="Proteomes" id="UP000005205">
    <property type="component" value="Unassembled WGS sequence"/>
</dbReference>
<dbReference type="Gene3D" id="3.30.420.10">
    <property type="entry name" value="Ribonuclease H-like superfamily/Ribonuclease H"/>
    <property type="match status" value="1"/>
</dbReference>
<evidence type="ECO:0008006" key="3">
    <source>
        <dbReference type="Google" id="ProtNLM"/>
    </source>
</evidence>
<dbReference type="PANTHER" id="PTHR47331">
    <property type="entry name" value="PHD-TYPE DOMAIN-CONTAINING PROTEIN"/>
    <property type="match status" value="1"/>
</dbReference>
<dbReference type="OrthoDB" id="7690379at2759"/>
<accession>A0A158NIG1</accession>
<dbReference type="AlphaFoldDB" id="A0A158NIG1"/>
<reference evidence="1" key="2">
    <citation type="submission" date="2016-04" db="UniProtKB">
        <authorList>
            <consortium name="EnsemblMetazoa"/>
        </authorList>
    </citation>
    <scope>IDENTIFICATION</scope>
</reference>
<dbReference type="KEGG" id="acep:105620438"/>
<evidence type="ECO:0000313" key="1">
    <source>
        <dbReference type="EnsemblMetazoa" id="XP_012057319.1"/>
    </source>
</evidence>
<proteinExistence type="predicted"/>
<reference evidence="2" key="1">
    <citation type="journal article" date="2011" name="PLoS Genet.">
        <title>The genome sequence of the leaf-cutter ant Atta cephalotes reveals insights into its obligate symbiotic lifestyle.</title>
        <authorList>
            <person name="Suen G."/>
            <person name="Teiling C."/>
            <person name="Li L."/>
            <person name="Holt C."/>
            <person name="Abouheif E."/>
            <person name="Bornberg-Bauer E."/>
            <person name="Bouffard P."/>
            <person name="Caldera E.J."/>
            <person name="Cash E."/>
            <person name="Cavanaugh A."/>
            <person name="Denas O."/>
            <person name="Elhaik E."/>
            <person name="Fave M.J."/>
            <person name="Gadau J."/>
            <person name="Gibson J.D."/>
            <person name="Graur D."/>
            <person name="Grubbs K.J."/>
            <person name="Hagen D.E."/>
            <person name="Harkins T.T."/>
            <person name="Helmkampf M."/>
            <person name="Hu H."/>
            <person name="Johnson B.R."/>
            <person name="Kim J."/>
            <person name="Marsh S.E."/>
            <person name="Moeller J.A."/>
            <person name="Munoz-Torres M.C."/>
            <person name="Murphy M.C."/>
            <person name="Naughton M.C."/>
            <person name="Nigam S."/>
            <person name="Overson R."/>
            <person name="Rajakumar R."/>
            <person name="Reese J.T."/>
            <person name="Scott J.J."/>
            <person name="Smith C.R."/>
            <person name="Tao S."/>
            <person name="Tsutsui N.D."/>
            <person name="Viljakainen L."/>
            <person name="Wissler L."/>
            <person name="Yandell M.D."/>
            <person name="Zimmer F."/>
            <person name="Taylor J."/>
            <person name="Slater S.C."/>
            <person name="Clifton S.W."/>
            <person name="Warren W.C."/>
            <person name="Elsik C.G."/>
            <person name="Smith C.D."/>
            <person name="Weinstock G.M."/>
            <person name="Gerardo N.M."/>
            <person name="Currie C.R."/>
        </authorList>
    </citation>
    <scope>NUCLEOTIDE SEQUENCE [LARGE SCALE GENOMIC DNA]</scope>
</reference>
<protein>
    <recommendedName>
        <fullName evidence="3">Integrase catalytic domain-containing protein</fullName>
    </recommendedName>
</protein>
<dbReference type="PANTHER" id="PTHR47331:SF1">
    <property type="entry name" value="GAG-LIKE PROTEIN"/>
    <property type="match status" value="1"/>
</dbReference>
<dbReference type="EMBL" id="ADTU01016467">
    <property type="status" value="NOT_ANNOTATED_CDS"/>
    <property type="molecule type" value="Genomic_DNA"/>
</dbReference>
<dbReference type="InterPro" id="IPR012337">
    <property type="entry name" value="RNaseH-like_sf"/>
</dbReference>
<evidence type="ECO:0000313" key="2">
    <source>
        <dbReference type="Proteomes" id="UP000005205"/>
    </source>
</evidence>
<keyword evidence="2" id="KW-1185">Reference proteome</keyword>
<dbReference type="InParanoid" id="A0A158NIG1"/>
<dbReference type="SUPFAM" id="SSF53098">
    <property type="entry name" value="Ribonuclease H-like"/>
    <property type="match status" value="1"/>
</dbReference>
<dbReference type="InterPro" id="IPR036397">
    <property type="entry name" value="RNaseH_sf"/>
</dbReference>
<dbReference type="EnsemblMetazoa" id="XM_012201929.1">
    <property type="protein sequence ID" value="XP_012057319.1"/>
    <property type="gene ID" value="LOC105620438"/>
</dbReference>
<dbReference type="STRING" id="12957.A0A158NIG1"/>
<organism evidence="1 2">
    <name type="scientific">Atta cephalotes</name>
    <name type="common">Leafcutter ant</name>
    <dbReference type="NCBI Taxonomy" id="12957"/>
    <lineage>
        <taxon>Eukaryota</taxon>
        <taxon>Metazoa</taxon>
        <taxon>Ecdysozoa</taxon>
        <taxon>Arthropoda</taxon>
        <taxon>Hexapoda</taxon>
        <taxon>Insecta</taxon>
        <taxon>Pterygota</taxon>
        <taxon>Neoptera</taxon>
        <taxon>Endopterygota</taxon>
        <taxon>Hymenoptera</taxon>
        <taxon>Apocrita</taxon>
        <taxon>Aculeata</taxon>
        <taxon>Formicoidea</taxon>
        <taxon>Formicidae</taxon>
        <taxon>Myrmicinae</taxon>
        <taxon>Atta</taxon>
    </lineage>
</organism>
<dbReference type="GO" id="GO:0003676">
    <property type="term" value="F:nucleic acid binding"/>
    <property type="evidence" value="ECO:0007669"/>
    <property type="project" value="InterPro"/>
</dbReference>